<accession>A0AAF0EUP1</accession>
<feature type="domain" description="COP9 signalosome complex subunit 3 N-terminal helical repeats" evidence="2">
    <location>
        <begin position="74"/>
        <end position="194"/>
    </location>
</feature>
<name>A0AAF0EUP1_9BASI</name>
<dbReference type="PANTHER" id="PTHR10758">
    <property type="entry name" value="26S PROTEASOME NON-ATPASE REGULATORY SUBUNIT 3/COP9 SIGNALOSOME COMPLEX SUBUNIT 3"/>
    <property type="match status" value="1"/>
</dbReference>
<sequence length="399" mass="42624">MAHATDALVDAVIHADVDPTQIAAIKWDDAALAGKLAVRLAHGDVSALESIRIALGAAHSNQIAVVPGIVSDASAVTLLEELCAHLSGSYKGITSAHGRLASAYVHAQNWEKGLQLCVATDVKATDFDYIASARNVLDYLYHAGTIYAYHEKYVDARAAFSMCLALPTEVVSPEQLCAYKRLMLVSLLAEGRAQDNELLREVPPNLRQEYLRESVPYGALAAAYSHTDSTEPLDAIIQAHAPSYADDSNDWLVQKCLVRHKRHRLAAIAKVIQRIALCDIAALLGISEEQVSVELDALAADGIVASVIGPPADAGPAFAKAPRGNVQSNIVTFKPCARASSAFQAQEVHTAIGNAQRAADDLRDIRASISLTPAVLSRVWLLHSGLSQGAVDDSEDLFE</sequence>
<reference evidence="3" key="1">
    <citation type="submission" date="2023-03" db="EMBL/GenBank/DDBJ databases">
        <title>Mating type loci evolution in Malassezia.</title>
        <authorList>
            <person name="Coelho M.A."/>
        </authorList>
    </citation>
    <scope>NUCLEOTIDE SEQUENCE</scope>
    <source>
        <strain evidence="3">CBS 11721</strain>
    </source>
</reference>
<organism evidence="3 4">
    <name type="scientific">Malassezia cuniculi</name>
    <dbReference type="NCBI Taxonomy" id="948313"/>
    <lineage>
        <taxon>Eukaryota</taxon>
        <taxon>Fungi</taxon>
        <taxon>Dikarya</taxon>
        <taxon>Basidiomycota</taxon>
        <taxon>Ustilaginomycotina</taxon>
        <taxon>Malasseziomycetes</taxon>
        <taxon>Malasseziales</taxon>
        <taxon>Malasseziaceae</taxon>
        <taxon>Malassezia</taxon>
    </lineage>
</organism>
<dbReference type="Pfam" id="PF22788">
    <property type="entry name" value="COP9_hel_rpt"/>
    <property type="match status" value="1"/>
</dbReference>
<dbReference type="EMBL" id="CP119878">
    <property type="protein sequence ID" value="WFD34676.1"/>
    <property type="molecule type" value="Genomic_DNA"/>
</dbReference>
<evidence type="ECO:0000313" key="4">
    <source>
        <dbReference type="Proteomes" id="UP001219933"/>
    </source>
</evidence>
<gene>
    <name evidence="3" type="ORF">MCUN1_001517</name>
</gene>
<dbReference type="Proteomes" id="UP001219933">
    <property type="component" value="Chromosome 2"/>
</dbReference>
<dbReference type="GO" id="GO:0006511">
    <property type="term" value="P:ubiquitin-dependent protein catabolic process"/>
    <property type="evidence" value="ECO:0007669"/>
    <property type="project" value="TreeGrafter"/>
</dbReference>
<evidence type="ECO:0000256" key="1">
    <source>
        <dbReference type="ARBA" id="ARBA00022490"/>
    </source>
</evidence>
<keyword evidence="4" id="KW-1185">Reference proteome</keyword>
<keyword evidence="1" id="KW-0963">Cytoplasm</keyword>
<dbReference type="AlphaFoldDB" id="A0AAF0EUP1"/>
<dbReference type="InterPro" id="IPR050756">
    <property type="entry name" value="CSN3"/>
</dbReference>
<evidence type="ECO:0000313" key="3">
    <source>
        <dbReference type="EMBL" id="WFD34676.1"/>
    </source>
</evidence>
<dbReference type="GO" id="GO:0008180">
    <property type="term" value="C:COP9 signalosome"/>
    <property type="evidence" value="ECO:0007669"/>
    <property type="project" value="TreeGrafter"/>
</dbReference>
<proteinExistence type="predicted"/>
<protein>
    <recommendedName>
        <fullName evidence="2">COP9 signalosome complex subunit 3 N-terminal helical repeats domain-containing protein</fullName>
    </recommendedName>
</protein>
<dbReference type="InterPro" id="IPR055089">
    <property type="entry name" value="COP9_N"/>
</dbReference>
<evidence type="ECO:0000259" key="2">
    <source>
        <dbReference type="Pfam" id="PF22788"/>
    </source>
</evidence>
<dbReference type="PANTHER" id="PTHR10758:SF1">
    <property type="entry name" value="COP9 SIGNALOSOME COMPLEX SUBUNIT 3"/>
    <property type="match status" value="1"/>
</dbReference>